<dbReference type="GO" id="GO:0003677">
    <property type="term" value="F:DNA binding"/>
    <property type="evidence" value="ECO:0007669"/>
    <property type="project" value="UniProtKB-KW"/>
</dbReference>
<dbReference type="PANTHER" id="PTHR43133:SF50">
    <property type="entry name" value="ECF RNA POLYMERASE SIGMA FACTOR SIGM"/>
    <property type="match status" value="1"/>
</dbReference>
<dbReference type="PANTHER" id="PTHR43133">
    <property type="entry name" value="RNA POLYMERASE ECF-TYPE SIGMA FACTO"/>
    <property type="match status" value="1"/>
</dbReference>
<dbReference type="STRING" id="479433.Caci_1046"/>
<evidence type="ECO:0000256" key="2">
    <source>
        <dbReference type="ARBA" id="ARBA00023015"/>
    </source>
</evidence>
<evidence type="ECO:0000256" key="5">
    <source>
        <dbReference type="ARBA" id="ARBA00023163"/>
    </source>
</evidence>
<evidence type="ECO:0000256" key="3">
    <source>
        <dbReference type="ARBA" id="ARBA00023082"/>
    </source>
</evidence>
<evidence type="ECO:0000259" key="6">
    <source>
        <dbReference type="Pfam" id="PF04542"/>
    </source>
</evidence>
<accession>C7Q4B2</accession>
<keyword evidence="3" id="KW-0731">Sigma factor</keyword>
<proteinExistence type="inferred from homology"/>
<reference evidence="8 9" key="1">
    <citation type="journal article" date="2009" name="Stand. Genomic Sci.">
        <title>Complete genome sequence of Catenulispora acidiphila type strain (ID 139908).</title>
        <authorList>
            <person name="Copeland A."/>
            <person name="Lapidus A."/>
            <person name="Glavina Del Rio T."/>
            <person name="Nolan M."/>
            <person name="Lucas S."/>
            <person name="Chen F."/>
            <person name="Tice H."/>
            <person name="Cheng J.F."/>
            <person name="Bruce D."/>
            <person name="Goodwin L."/>
            <person name="Pitluck S."/>
            <person name="Mikhailova N."/>
            <person name="Pati A."/>
            <person name="Ivanova N."/>
            <person name="Mavromatis K."/>
            <person name="Chen A."/>
            <person name="Palaniappan K."/>
            <person name="Chain P."/>
            <person name="Land M."/>
            <person name="Hauser L."/>
            <person name="Chang Y.J."/>
            <person name="Jeffries C.D."/>
            <person name="Chertkov O."/>
            <person name="Brettin T."/>
            <person name="Detter J.C."/>
            <person name="Han C."/>
            <person name="Ali Z."/>
            <person name="Tindall B.J."/>
            <person name="Goker M."/>
            <person name="Bristow J."/>
            <person name="Eisen J.A."/>
            <person name="Markowitz V."/>
            <person name="Hugenholtz P."/>
            <person name="Kyrpides N.C."/>
            <person name="Klenk H.P."/>
        </authorList>
    </citation>
    <scope>NUCLEOTIDE SEQUENCE [LARGE SCALE GENOMIC DNA]</scope>
    <source>
        <strain evidence="9">DSM 44928 / JCM 14897 / NBRC 102108 / NRRL B-24433 / ID139908</strain>
    </source>
</reference>
<dbReference type="InterPro" id="IPR014284">
    <property type="entry name" value="RNA_pol_sigma-70_dom"/>
</dbReference>
<gene>
    <name evidence="8" type="ordered locus">Caci_1046</name>
</gene>
<evidence type="ECO:0000256" key="1">
    <source>
        <dbReference type="ARBA" id="ARBA00010641"/>
    </source>
</evidence>
<dbReference type="SUPFAM" id="SSF88946">
    <property type="entry name" value="Sigma2 domain of RNA polymerase sigma factors"/>
    <property type="match status" value="1"/>
</dbReference>
<dbReference type="GO" id="GO:0006352">
    <property type="term" value="P:DNA-templated transcription initiation"/>
    <property type="evidence" value="ECO:0007669"/>
    <property type="project" value="InterPro"/>
</dbReference>
<dbReference type="InterPro" id="IPR013249">
    <property type="entry name" value="RNA_pol_sigma70_r4_t2"/>
</dbReference>
<dbReference type="EMBL" id="CP001700">
    <property type="protein sequence ID" value="ACU69972.1"/>
    <property type="molecule type" value="Genomic_DNA"/>
</dbReference>
<keyword evidence="5" id="KW-0804">Transcription</keyword>
<keyword evidence="2" id="KW-0805">Transcription regulation</keyword>
<dbReference type="Pfam" id="PF04542">
    <property type="entry name" value="Sigma70_r2"/>
    <property type="match status" value="1"/>
</dbReference>
<dbReference type="Gene3D" id="1.10.1740.10">
    <property type="match status" value="1"/>
</dbReference>
<dbReference type="Proteomes" id="UP000000851">
    <property type="component" value="Chromosome"/>
</dbReference>
<dbReference type="KEGG" id="cai:Caci_1046"/>
<dbReference type="InterPro" id="IPR036388">
    <property type="entry name" value="WH-like_DNA-bd_sf"/>
</dbReference>
<dbReference type="InterPro" id="IPR013324">
    <property type="entry name" value="RNA_pol_sigma_r3/r4-like"/>
</dbReference>
<dbReference type="InParanoid" id="C7Q4B2"/>
<dbReference type="SUPFAM" id="SSF88659">
    <property type="entry name" value="Sigma3 and sigma4 domains of RNA polymerase sigma factors"/>
    <property type="match status" value="1"/>
</dbReference>
<dbReference type="AlphaFoldDB" id="C7Q4B2"/>
<evidence type="ECO:0000256" key="4">
    <source>
        <dbReference type="ARBA" id="ARBA00023125"/>
    </source>
</evidence>
<keyword evidence="9" id="KW-1185">Reference proteome</keyword>
<keyword evidence="4" id="KW-0238">DNA-binding</keyword>
<name>C7Q4B2_CATAD</name>
<dbReference type="InterPro" id="IPR007627">
    <property type="entry name" value="RNA_pol_sigma70_r2"/>
</dbReference>
<protein>
    <submittedName>
        <fullName evidence="8">RNA polymerase, sigma-24 subunit, ECF subfamily</fullName>
    </submittedName>
</protein>
<feature type="domain" description="RNA polymerase sigma-70 region 2" evidence="6">
    <location>
        <begin position="18"/>
        <end position="77"/>
    </location>
</feature>
<evidence type="ECO:0000313" key="8">
    <source>
        <dbReference type="EMBL" id="ACU69972.1"/>
    </source>
</evidence>
<dbReference type="NCBIfam" id="TIGR02983">
    <property type="entry name" value="SigE-fam_strep"/>
    <property type="match status" value="1"/>
</dbReference>
<dbReference type="InterPro" id="IPR039425">
    <property type="entry name" value="RNA_pol_sigma-70-like"/>
</dbReference>
<dbReference type="Gene3D" id="1.10.10.10">
    <property type="entry name" value="Winged helix-like DNA-binding domain superfamily/Winged helix DNA-binding domain"/>
    <property type="match status" value="1"/>
</dbReference>
<dbReference type="InterPro" id="IPR014325">
    <property type="entry name" value="RNA_pol_sigma-E_actinobac"/>
</dbReference>
<organism evidence="8 9">
    <name type="scientific">Catenulispora acidiphila (strain DSM 44928 / JCM 14897 / NBRC 102108 / NRRL B-24433 / ID139908)</name>
    <dbReference type="NCBI Taxonomy" id="479433"/>
    <lineage>
        <taxon>Bacteria</taxon>
        <taxon>Bacillati</taxon>
        <taxon>Actinomycetota</taxon>
        <taxon>Actinomycetes</taxon>
        <taxon>Catenulisporales</taxon>
        <taxon>Catenulisporaceae</taxon>
        <taxon>Catenulispora</taxon>
    </lineage>
</organism>
<dbReference type="NCBIfam" id="TIGR02937">
    <property type="entry name" value="sigma70-ECF"/>
    <property type="match status" value="1"/>
</dbReference>
<dbReference type="InterPro" id="IPR013325">
    <property type="entry name" value="RNA_pol_sigma_r2"/>
</dbReference>
<evidence type="ECO:0000259" key="7">
    <source>
        <dbReference type="Pfam" id="PF08281"/>
    </source>
</evidence>
<sequence>MDRSDAAFTEFVAGSVGRLTRFAELLTGDPHRAADLVQESLERAYIRWPKIQVDDPHAYVRQIIVNQYRNWWRRRRNREVLIEPAPDSVVSDDHAIRLAQSDVPRRALATLTPRERAVVVLRFYSDLDIAAIAAETGIAQGTVKSTLFRAMARMRAFPGLDESLAERER</sequence>
<feature type="domain" description="RNA polymerase sigma factor 70 region 4 type 2" evidence="7">
    <location>
        <begin position="105"/>
        <end position="154"/>
    </location>
</feature>
<dbReference type="RefSeq" id="WP_012785266.1">
    <property type="nucleotide sequence ID" value="NC_013131.1"/>
</dbReference>
<dbReference type="GO" id="GO:0016987">
    <property type="term" value="F:sigma factor activity"/>
    <property type="evidence" value="ECO:0007669"/>
    <property type="project" value="UniProtKB-KW"/>
</dbReference>
<comment type="similarity">
    <text evidence="1">Belongs to the sigma-70 factor family. ECF subfamily.</text>
</comment>
<evidence type="ECO:0000313" key="9">
    <source>
        <dbReference type="Proteomes" id="UP000000851"/>
    </source>
</evidence>
<dbReference type="eggNOG" id="COG1595">
    <property type="taxonomic scope" value="Bacteria"/>
</dbReference>
<dbReference type="CDD" id="cd06171">
    <property type="entry name" value="Sigma70_r4"/>
    <property type="match status" value="1"/>
</dbReference>
<dbReference type="HOGENOM" id="CLU_047691_15_4_11"/>
<dbReference type="Pfam" id="PF08281">
    <property type="entry name" value="Sigma70_r4_2"/>
    <property type="match status" value="1"/>
</dbReference>